<dbReference type="SUPFAM" id="SSF57716">
    <property type="entry name" value="Glucocorticoid receptor-like (DNA-binding domain)"/>
    <property type="match status" value="1"/>
</dbReference>
<dbReference type="Gene3D" id="4.10.830.10">
    <property type="entry name" value="30s Ribosomal Protein S14, Chain N"/>
    <property type="match status" value="1"/>
</dbReference>
<evidence type="ECO:0000256" key="3">
    <source>
        <dbReference type="ARBA" id="ARBA00022980"/>
    </source>
</evidence>
<evidence type="ECO:0000256" key="2">
    <source>
        <dbReference type="ARBA" id="ARBA00022730"/>
    </source>
</evidence>
<dbReference type="PANTHER" id="PTHR19836">
    <property type="entry name" value="30S RIBOSOMAL PROTEIN S14"/>
    <property type="match status" value="1"/>
</dbReference>
<comment type="subunit">
    <text evidence="6">Part of the 30S ribosomal subunit. Contacts proteins S3 and S10.</text>
</comment>
<dbReference type="EMBL" id="AZFH01000016">
    <property type="protein sequence ID" value="KRL83001.1"/>
    <property type="molecule type" value="Genomic_DNA"/>
</dbReference>
<dbReference type="InterPro" id="IPR023036">
    <property type="entry name" value="Ribosomal_uS14_bac/plastid"/>
</dbReference>
<evidence type="ECO:0000256" key="6">
    <source>
        <dbReference type="HAMAP-Rule" id="MF_00537"/>
    </source>
</evidence>
<dbReference type="RefSeq" id="WP_023859661.1">
    <property type="nucleotide sequence ID" value="NZ_AZFH01000016.1"/>
</dbReference>
<keyword evidence="2 6" id="KW-0699">rRNA-binding</keyword>
<sequence length="89" mass="10489">MARKAIIEREKKRKAMVERYAQKRAELKARGDWEALSKLPRNASPTRLHNRDRLDGRPRGYLRDFEMSRLNFRRLALAGKIPGVKKASW</sequence>
<evidence type="ECO:0000256" key="5">
    <source>
        <dbReference type="ARBA" id="ARBA00035167"/>
    </source>
</evidence>
<dbReference type="Pfam" id="PF00253">
    <property type="entry name" value="Ribosomal_S14"/>
    <property type="match status" value="1"/>
</dbReference>
<dbReference type="InterPro" id="IPR001209">
    <property type="entry name" value="Ribosomal_uS14"/>
</dbReference>
<reference evidence="7 8" key="1">
    <citation type="journal article" date="2015" name="Genome Announc.">
        <title>Expanding the biotechnology potential of lactobacilli through comparative genomics of 213 strains and associated genera.</title>
        <authorList>
            <person name="Sun Z."/>
            <person name="Harris H.M."/>
            <person name="McCann A."/>
            <person name="Guo C."/>
            <person name="Argimon S."/>
            <person name="Zhang W."/>
            <person name="Yang X."/>
            <person name="Jeffery I.B."/>
            <person name="Cooney J.C."/>
            <person name="Kagawa T.F."/>
            <person name="Liu W."/>
            <person name="Song Y."/>
            <person name="Salvetti E."/>
            <person name="Wrobel A."/>
            <person name="Rasinkangas P."/>
            <person name="Parkhill J."/>
            <person name="Rea M.C."/>
            <person name="O'Sullivan O."/>
            <person name="Ritari J."/>
            <person name="Douillard F.P."/>
            <person name="Paul Ross R."/>
            <person name="Yang R."/>
            <person name="Briner A.E."/>
            <person name="Felis G.E."/>
            <person name="de Vos W.M."/>
            <person name="Barrangou R."/>
            <person name="Klaenhammer T.R."/>
            <person name="Caufield P.W."/>
            <person name="Cui Y."/>
            <person name="Zhang H."/>
            <person name="O'Toole P.W."/>
        </authorList>
    </citation>
    <scope>NUCLEOTIDE SEQUENCE [LARGE SCALE GENOMIC DNA]</scope>
    <source>
        <strain evidence="7 8">DSM 15833</strain>
    </source>
</reference>
<keyword evidence="6" id="KW-0694">RNA-binding</keyword>
<dbReference type="GO" id="GO:0015935">
    <property type="term" value="C:small ribosomal subunit"/>
    <property type="evidence" value="ECO:0007669"/>
    <property type="project" value="TreeGrafter"/>
</dbReference>
<dbReference type="GO" id="GO:0005737">
    <property type="term" value="C:cytoplasm"/>
    <property type="evidence" value="ECO:0007669"/>
    <property type="project" value="UniProtKB-ARBA"/>
</dbReference>
<dbReference type="HAMAP" id="MF_00537">
    <property type="entry name" value="Ribosomal_uS14_1"/>
    <property type="match status" value="1"/>
</dbReference>
<keyword evidence="4 6" id="KW-0687">Ribonucleoprotein</keyword>
<organism evidence="7 8">
    <name type="scientific">Ligilactobacillus equi DSM 15833 = JCM 10991</name>
    <dbReference type="NCBI Taxonomy" id="1423740"/>
    <lineage>
        <taxon>Bacteria</taxon>
        <taxon>Bacillati</taxon>
        <taxon>Bacillota</taxon>
        <taxon>Bacilli</taxon>
        <taxon>Lactobacillales</taxon>
        <taxon>Lactobacillaceae</taxon>
        <taxon>Ligilactobacillus</taxon>
    </lineage>
</organism>
<gene>
    <name evidence="6" type="primary">rpsN</name>
    <name evidence="7" type="ORF">FC36_GL000799</name>
</gene>
<name>A0A0R1TPE0_9LACO</name>
<dbReference type="NCBIfam" id="NF006477">
    <property type="entry name" value="PRK08881.1"/>
    <property type="match status" value="1"/>
</dbReference>
<comment type="function">
    <text evidence="6">Binds 16S rRNA, required for the assembly of 30S particles and may also be responsible for determining the conformation of the 16S rRNA at the A site.</text>
</comment>
<dbReference type="GO" id="GO:0003735">
    <property type="term" value="F:structural constituent of ribosome"/>
    <property type="evidence" value="ECO:0007669"/>
    <property type="project" value="InterPro"/>
</dbReference>
<accession>A0A0R1TPE0</accession>
<comment type="caution">
    <text evidence="7">The sequence shown here is derived from an EMBL/GenBank/DDBJ whole genome shotgun (WGS) entry which is preliminary data.</text>
</comment>
<evidence type="ECO:0000313" key="7">
    <source>
        <dbReference type="EMBL" id="KRL83001.1"/>
    </source>
</evidence>
<dbReference type="PATRIC" id="fig|1423740.3.peg.846"/>
<evidence type="ECO:0000313" key="8">
    <source>
        <dbReference type="Proteomes" id="UP000051048"/>
    </source>
</evidence>
<dbReference type="STRING" id="1423740.FC36_GL000799"/>
<comment type="similarity">
    <text evidence="1 6">Belongs to the universal ribosomal protein uS14 family.</text>
</comment>
<dbReference type="OrthoDB" id="9810484at2"/>
<evidence type="ECO:0000256" key="1">
    <source>
        <dbReference type="ARBA" id="ARBA00009083"/>
    </source>
</evidence>
<dbReference type="GO" id="GO:0019843">
    <property type="term" value="F:rRNA binding"/>
    <property type="evidence" value="ECO:0007669"/>
    <property type="project" value="UniProtKB-UniRule"/>
</dbReference>
<dbReference type="InterPro" id="IPR043140">
    <property type="entry name" value="Ribosomal_uS14_sf"/>
</dbReference>
<evidence type="ECO:0000256" key="4">
    <source>
        <dbReference type="ARBA" id="ARBA00023274"/>
    </source>
</evidence>
<dbReference type="PANTHER" id="PTHR19836:SF19">
    <property type="entry name" value="SMALL RIBOSOMAL SUBUNIT PROTEIN US14M"/>
    <property type="match status" value="1"/>
</dbReference>
<keyword evidence="3 6" id="KW-0689">Ribosomal protein</keyword>
<dbReference type="AlphaFoldDB" id="A0A0R1TPE0"/>
<proteinExistence type="inferred from homology"/>
<protein>
    <recommendedName>
        <fullName evidence="5 6">Small ribosomal subunit protein uS14</fullName>
    </recommendedName>
</protein>
<dbReference type="Proteomes" id="UP000051048">
    <property type="component" value="Unassembled WGS sequence"/>
</dbReference>
<dbReference type="GO" id="GO:0006412">
    <property type="term" value="P:translation"/>
    <property type="evidence" value="ECO:0007669"/>
    <property type="project" value="UniProtKB-UniRule"/>
</dbReference>